<dbReference type="SUPFAM" id="SSF57863">
    <property type="entry name" value="ArfGap/RecO-like zinc finger"/>
    <property type="match status" value="1"/>
</dbReference>
<dbReference type="GO" id="GO:0005096">
    <property type="term" value="F:GTPase activator activity"/>
    <property type="evidence" value="ECO:0007669"/>
    <property type="project" value="UniProtKB-KW"/>
</dbReference>
<dbReference type="GO" id="GO:0008270">
    <property type="term" value="F:zinc ion binding"/>
    <property type="evidence" value="ECO:0007669"/>
    <property type="project" value="UniProtKB-KW"/>
</dbReference>
<dbReference type="PANTHER" id="PTHR45686">
    <property type="entry name" value="ADP-RIBOSYLATION FACTOR GTPASE ACTIVATING PROTEIN 3, ISOFORM H-RELATED"/>
    <property type="match status" value="1"/>
</dbReference>
<evidence type="ECO:0000259" key="7">
    <source>
        <dbReference type="PROSITE" id="PS50115"/>
    </source>
</evidence>
<proteinExistence type="predicted"/>
<evidence type="ECO:0000256" key="3">
    <source>
        <dbReference type="ARBA" id="ARBA00022771"/>
    </source>
</evidence>
<keyword evidence="4" id="KW-0862">Zinc</keyword>
<accession>A0A146KAP7</accession>
<evidence type="ECO:0000313" key="8">
    <source>
        <dbReference type="EMBL" id="JAP93912.1"/>
    </source>
</evidence>
<keyword evidence="1" id="KW-0343">GTPase activation</keyword>
<dbReference type="EMBL" id="GDID01002694">
    <property type="protein sequence ID" value="JAP93912.1"/>
    <property type="molecule type" value="Transcribed_RNA"/>
</dbReference>
<evidence type="ECO:0000256" key="4">
    <source>
        <dbReference type="ARBA" id="ARBA00022833"/>
    </source>
</evidence>
<reference evidence="8" key="1">
    <citation type="submission" date="2015-07" db="EMBL/GenBank/DDBJ databases">
        <title>Adaptation to a free-living lifestyle via gene acquisitions in the diplomonad Trepomonas sp. PC1.</title>
        <authorList>
            <person name="Xu F."/>
            <person name="Jerlstrom-Hultqvist J."/>
            <person name="Kolisko M."/>
            <person name="Simpson A.G.B."/>
            <person name="Roger A.J."/>
            <person name="Svard S.G."/>
            <person name="Andersson J.O."/>
        </authorList>
    </citation>
    <scope>NUCLEOTIDE SEQUENCE</scope>
    <source>
        <strain evidence="8">PC1</strain>
    </source>
</reference>
<feature type="compositionally biased region" description="Basic residues" evidence="6">
    <location>
        <begin position="207"/>
        <end position="218"/>
    </location>
</feature>
<sequence>QLIIDASQLEENKKCIDCGAPNPTWTSCRLGLYLCLNCAGRHRSYGVMISFVKASDIDRWSEDLCGITLAGGNKKFEEYMRSKKISKPYQYNNPNLEGILEEYRKQLASDAQQHSIQKKIHEFKKANFKHESEHQLQVQPQIEMLKSEQQDEKKQIKIEQSKIEVVNQFEQVEVETEKQPTTEKHDEEPIFIKRKVVLNEESSSRKSNGRKSLGKIVK</sequence>
<dbReference type="InterPro" id="IPR001164">
    <property type="entry name" value="ArfGAP_dom"/>
</dbReference>
<dbReference type="AlphaFoldDB" id="A0A146KAP7"/>
<dbReference type="Pfam" id="PF01412">
    <property type="entry name" value="ArfGap"/>
    <property type="match status" value="1"/>
</dbReference>
<keyword evidence="3 5" id="KW-0863">Zinc-finger</keyword>
<organism evidence="8">
    <name type="scientific">Trepomonas sp. PC1</name>
    <dbReference type="NCBI Taxonomy" id="1076344"/>
    <lineage>
        <taxon>Eukaryota</taxon>
        <taxon>Metamonada</taxon>
        <taxon>Diplomonadida</taxon>
        <taxon>Hexamitidae</taxon>
        <taxon>Hexamitinae</taxon>
        <taxon>Trepomonas</taxon>
    </lineage>
</organism>
<feature type="domain" description="Arf-GAP" evidence="7">
    <location>
        <begin position="1"/>
        <end position="116"/>
    </location>
</feature>
<dbReference type="InterPro" id="IPR038508">
    <property type="entry name" value="ArfGAP_dom_sf"/>
</dbReference>
<dbReference type="InterPro" id="IPR037278">
    <property type="entry name" value="ARFGAP/RecO"/>
</dbReference>
<dbReference type="SMART" id="SM00105">
    <property type="entry name" value="ArfGap"/>
    <property type="match status" value="1"/>
</dbReference>
<evidence type="ECO:0000256" key="5">
    <source>
        <dbReference type="PROSITE-ProRule" id="PRU00288"/>
    </source>
</evidence>
<evidence type="ECO:0000256" key="2">
    <source>
        <dbReference type="ARBA" id="ARBA00022723"/>
    </source>
</evidence>
<gene>
    <name evidence="8" type="ORF">TPC1_13612</name>
</gene>
<evidence type="ECO:0000256" key="1">
    <source>
        <dbReference type="ARBA" id="ARBA00022468"/>
    </source>
</evidence>
<dbReference type="PROSITE" id="PS50115">
    <property type="entry name" value="ARFGAP"/>
    <property type="match status" value="1"/>
</dbReference>
<dbReference type="GO" id="GO:0048205">
    <property type="term" value="P:COPI coating of Golgi vesicle"/>
    <property type="evidence" value="ECO:0007669"/>
    <property type="project" value="TreeGrafter"/>
</dbReference>
<feature type="region of interest" description="Disordered" evidence="6">
    <location>
        <begin position="197"/>
        <end position="218"/>
    </location>
</feature>
<feature type="non-terminal residue" evidence="8">
    <location>
        <position position="218"/>
    </location>
</feature>
<name>A0A146KAP7_9EUKA</name>
<dbReference type="Gene3D" id="1.10.220.150">
    <property type="entry name" value="Arf GTPase activating protein"/>
    <property type="match status" value="1"/>
</dbReference>
<keyword evidence="2" id="KW-0479">Metal-binding</keyword>
<feature type="non-terminal residue" evidence="8">
    <location>
        <position position="1"/>
    </location>
</feature>
<protein>
    <submittedName>
        <fullName evidence="8">GTPase activating protein for Arf</fullName>
    </submittedName>
</protein>
<dbReference type="PANTHER" id="PTHR45686:SF4">
    <property type="entry name" value="ADP-RIBOSYLATION FACTOR GTPASE ACTIVATING PROTEIN 3, ISOFORM H"/>
    <property type="match status" value="1"/>
</dbReference>
<evidence type="ECO:0000256" key="6">
    <source>
        <dbReference type="SAM" id="MobiDB-lite"/>
    </source>
</evidence>
<dbReference type="GO" id="GO:0000139">
    <property type="term" value="C:Golgi membrane"/>
    <property type="evidence" value="ECO:0007669"/>
    <property type="project" value="GOC"/>
</dbReference>
<dbReference type="PRINTS" id="PR00405">
    <property type="entry name" value="REVINTRACTNG"/>
</dbReference>